<evidence type="ECO:0000313" key="1">
    <source>
        <dbReference type="EnsemblPlants" id="TraesCS7B02G377300.2"/>
    </source>
</evidence>
<proteinExistence type="predicted"/>
<dbReference type="OrthoDB" id="696100at2759"/>
<organism evidence="1">
    <name type="scientific">Triticum aestivum</name>
    <name type="common">Wheat</name>
    <dbReference type="NCBI Taxonomy" id="4565"/>
    <lineage>
        <taxon>Eukaryota</taxon>
        <taxon>Viridiplantae</taxon>
        <taxon>Streptophyta</taxon>
        <taxon>Embryophyta</taxon>
        <taxon>Tracheophyta</taxon>
        <taxon>Spermatophyta</taxon>
        <taxon>Magnoliopsida</taxon>
        <taxon>Liliopsida</taxon>
        <taxon>Poales</taxon>
        <taxon>Poaceae</taxon>
        <taxon>BOP clade</taxon>
        <taxon>Pooideae</taxon>
        <taxon>Triticodae</taxon>
        <taxon>Triticeae</taxon>
        <taxon>Triticinae</taxon>
        <taxon>Triticum</taxon>
    </lineage>
</organism>
<reference evidence="1" key="1">
    <citation type="submission" date="2018-08" db="EMBL/GenBank/DDBJ databases">
        <authorList>
            <person name="Rossello M."/>
        </authorList>
    </citation>
    <scope>NUCLEOTIDE SEQUENCE [LARGE SCALE GENOMIC DNA]</scope>
    <source>
        <strain evidence="1">cv. Chinese Spring</strain>
    </source>
</reference>
<reference evidence="1" key="2">
    <citation type="submission" date="2018-10" db="UniProtKB">
        <authorList>
            <consortium name="EnsemblPlants"/>
        </authorList>
    </citation>
    <scope>IDENTIFICATION</scope>
</reference>
<gene>
    <name evidence="1" type="primary">LOC123159464</name>
</gene>
<dbReference type="Proteomes" id="UP000019116">
    <property type="component" value="Chromosome 7B"/>
</dbReference>
<protein>
    <submittedName>
        <fullName evidence="1">Uncharacterized protein</fullName>
    </submittedName>
</protein>
<dbReference type="KEGG" id="taes:123159464"/>
<accession>A0A3B6SMK9</accession>
<dbReference type="EnsemblPlants" id="TraesCS7B02G377300.2">
    <property type="protein sequence ID" value="TraesCS7B02G377300.2"/>
    <property type="gene ID" value="TraesCS7B02G377300"/>
</dbReference>
<sequence>MGRVWAEGWRLREKAPGVGAATNEDGVGRGGRLAGWRSRSKEACSAMEVCPLAGAAGVTAAAGRPHAPPQPASSAAARTVERGSCAVVGGEFSGRLLLSSSNPMPMGSPKLDCSSFFAGGVLVRCNSLRALDQHCRLVSSCSVLLPPSYHSAVAIEQVRRSARLLHLQLCAAVQGLLDSFCPTCLFFLAAHMLLFLLSTEF</sequence>
<dbReference type="RefSeq" id="XP_044433237.1">
    <property type="nucleotide sequence ID" value="XM_044577302.1"/>
</dbReference>
<name>A0A3B6SMK9_WHEAT</name>
<dbReference type="Gramene" id="TraesCS7B02G377300.2">
    <property type="protein sequence ID" value="TraesCS7B02G377300.2"/>
    <property type="gene ID" value="TraesCS7B02G377300"/>
</dbReference>
<evidence type="ECO:0000313" key="2">
    <source>
        <dbReference type="Proteomes" id="UP000019116"/>
    </source>
</evidence>
<dbReference type="GeneID" id="123159464"/>
<dbReference type="Gramene" id="TraesCS7B03G1015300.2">
    <property type="protein sequence ID" value="TraesCS7B03G1015300.2.CDS"/>
    <property type="gene ID" value="TraesCS7B03G1015300"/>
</dbReference>
<dbReference type="AlphaFoldDB" id="A0A3B6SMK9"/>
<keyword evidence="2" id="KW-1185">Reference proteome</keyword>